<dbReference type="HOGENOM" id="CLU_1302901_0_0_7"/>
<accession>M4V8G6</accession>
<dbReference type="eggNOG" id="ENOG5030DRT">
    <property type="taxonomic scope" value="Bacteria"/>
</dbReference>
<dbReference type="Proteomes" id="UP000012040">
    <property type="component" value="Chromosome"/>
</dbReference>
<dbReference type="PATRIC" id="fig|1184267.3.peg.546"/>
<gene>
    <name evidence="1" type="ORF">A11Q_535</name>
</gene>
<dbReference type="EMBL" id="CP003537">
    <property type="protein sequence ID" value="AGH94755.1"/>
    <property type="molecule type" value="Genomic_DNA"/>
</dbReference>
<reference evidence="1 2" key="1">
    <citation type="journal article" date="2013" name="ISME J.">
        <title>By their genes ye shall know them: genomic signatures of predatory bacteria.</title>
        <authorList>
            <person name="Pasternak Z."/>
            <person name="Pietrokovski S."/>
            <person name="Rotem O."/>
            <person name="Gophna U."/>
            <person name="Lurie-Weinberger M.N."/>
            <person name="Jurkevitch E."/>
        </authorList>
    </citation>
    <scope>NUCLEOTIDE SEQUENCE [LARGE SCALE GENOMIC DNA]</scope>
    <source>
        <strain evidence="1 2">JSS</strain>
    </source>
</reference>
<name>M4V8G6_9BACT</name>
<dbReference type="RefSeq" id="WP_015469245.1">
    <property type="nucleotide sequence ID" value="NC_020813.1"/>
</dbReference>
<organism evidence="1 2">
    <name type="scientific">Pseudobdellovibrio exovorus JSS</name>
    <dbReference type="NCBI Taxonomy" id="1184267"/>
    <lineage>
        <taxon>Bacteria</taxon>
        <taxon>Pseudomonadati</taxon>
        <taxon>Bdellovibrionota</taxon>
        <taxon>Bdellovibrionia</taxon>
        <taxon>Bdellovibrionales</taxon>
        <taxon>Pseudobdellovibrionaceae</taxon>
        <taxon>Pseudobdellovibrio</taxon>
    </lineage>
</organism>
<dbReference type="OrthoDB" id="5291053at2"/>
<protein>
    <submittedName>
        <fullName evidence="1">Uncharacterized protein</fullName>
    </submittedName>
</protein>
<dbReference type="KEGG" id="bex:A11Q_535"/>
<evidence type="ECO:0000313" key="1">
    <source>
        <dbReference type="EMBL" id="AGH94755.1"/>
    </source>
</evidence>
<sequence>MKAETRSAHNGLQLAQTQVYHLLDDQLILILRSWGSSDYNQKFVDEVTHYISSAQADLEVTTPFDYHEGLTSLANRTRVSLLLAHDLFYKNDNKSEYSVGFEAMVLFTAKNEVAWSSVGRFALHKINGSSVSHILQTGTDLDSETLLPVQLLGVERDMDLMSGSIAMTEESKLVISSTYNCDIAINPEQDVQAPVSVLGNGSYWFALVTAG</sequence>
<dbReference type="STRING" id="1184267.A11Q_535"/>
<proteinExistence type="predicted"/>
<evidence type="ECO:0000313" key="2">
    <source>
        <dbReference type="Proteomes" id="UP000012040"/>
    </source>
</evidence>
<dbReference type="AlphaFoldDB" id="M4V8G6"/>
<keyword evidence="2" id="KW-1185">Reference proteome</keyword>